<organism evidence="21 22">
    <name type="scientific">Polysphondylium violaceum</name>
    <dbReference type="NCBI Taxonomy" id="133409"/>
    <lineage>
        <taxon>Eukaryota</taxon>
        <taxon>Amoebozoa</taxon>
        <taxon>Evosea</taxon>
        <taxon>Eumycetozoa</taxon>
        <taxon>Dictyostelia</taxon>
        <taxon>Dictyosteliales</taxon>
        <taxon>Dictyosteliaceae</taxon>
        <taxon>Polysphondylium</taxon>
    </lineage>
</organism>
<dbReference type="UniPathway" id="UPA00068">
    <property type="reaction ID" value="UER00107"/>
</dbReference>
<dbReference type="InterPro" id="IPR036393">
    <property type="entry name" value="AceGlu_kinase-like_sf"/>
</dbReference>
<dbReference type="Gene3D" id="3.30.360.10">
    <property type="entry name" value="Dihydrodipicolinate Reductase, domain 2"/>
    <property type="match status" value="1"/>
</dbReference>
<dbReference type="EMBL" id="AJWJ01000374">
    <property type="protein sequence ID" value="KAF2071442.1"/>
    <property type="molecule type" value="Genomic_DNA"/>
</dbReference>
<dbReference type="Gene3D" id="3.40.630.30">
    <property type="match status" value="1"/>
</dbReference>
<keyword evidence="13" id="KW-0521">NADP</keyword>
<dbReference type="InterPro" id="IPR058924">
    <property type="entry name" value="AGPR_dimerisation_dom"/>
</dbReference>
<accession>A0A8J4PNY6</accession>
<evidence type="ECO:0000256" key="10">
    <source>
        <dbReference type="ARBA" id="ARBA00022741"/>
    </source>
</evidence>
<feature type="active site" evidence="19">
    <location>
        <position position="661"/>
    </location>
</feature>
<dbReference type="InterPro" id="IPR023013">
    <property type="entry name" value="AGPR_AS"/>
</dbReference>
<dbReference type="Proteomes" id="UP000695562">
    <property type="component" value="Unassembled WGS sequence"/>
</dbReference>
<dbReference type="FunFam" id="3.40.1160.10:FF:000046">
    <property type="entry name" value="N-acetylglutamate kinase / N-acetylglutamate synthase"/>
    <property type="match status" value="1"/>
</dbReference>
<dbReference type="PANTHER" id="PTHR23342:SF0">
    <property type="entry name" value="N-ACETYLGLUTAMATE SYNTHASE, MITOCHONDRIAL"/>
    <property type="match status" value="1"/>
</dbReference>
<name>A0A8J4PNY6_9MYCE</name>
<dbReference type="SUPFAM" id="SSF55347">
    <property type="entry name" value="Glyceraldehyde-3-phosphate dehydrogenase-like, C-terminal domain"/>
    <property type="match status" value="1"/>
</dbReference>
<evidence type="ECO:0000256" key="12">
    <source>
        <dbReference type="ARBA" id="ARBA00022840"/>
    </source>
</evidence>
<evidence type="ECO:0000256" key="16">
    <source>
        <dbReference type="ARBA" id="ARBA00023128"/>
    </source>
</evidence>
<dbReference type="PANTHER" id="PTHR23342">
    <property type="entry name" value="N-ACETYLGLUTAMATE SYNTHASE"/>
    <property type="match status" value="1"/>
</dbReference>
<keyword evidence="22" id="KW-1185">Reference proteome</keyword>
<evidence type="ECO:0000256" key="2">
    <source>
        <dbReference type="ARBA" id="ARBA00004828"/>
    </source>
</evidence>
<dbReference type="InterPro" id="IPR036291">
    <property type="entry name" value="NAD(P)-bd_dom_sf"/>
</dbReference>
<evidence type="ECO:0000256" key="14">
    <source>
        <dbReference type="ARBA" id="ARBA00022946"/>
    </source>
</evidence>
<dbReference type="InterPro" id="IPR000706">
    <property type="entry name" value="AGPR_type-1"/>
</dbReference>
<dbReference type="CDD" id="cd23936">
    <property type="entry name" value="AGPR_C_ARG5_6_like"/>
    <property type="match status" value="1"/>
</dbReference>
<keyword evidence="10" id="KW-0547">Nucleotide-binding</keyword>
<dbReference type="SMART" id="SM00859">
    <property type="entry name" value="Semialdhyde_dh"/>
    <property type="match status" value="1"/>
</dbReference>
<proteinExistence type="inferred from homology"/>
<dbReference type="Gene3D" id="3.40.1160.10">
    <property type="entry name" value="Acetylglutamate kinase-like"/>
    <property type="match status" value="1"/>
</dbReference>
<evidence type="ECO:0000256" key="1">
    <source>
        <dbReference type="ARBA" id="ARBA00004173"/>
    </source>
</evidence>
<evidence type="ECO:0000313" key="21">
    <source>
        <dbReference type="EMBL" id="KAF2071442.1"/>
    </source>
</evidence>
<dbReference type="InterPro" id="IPR006855">
    <property type="entry name" value="Vertebrate-like_GNAT_dom"/>
</dbReference>
<dbReference type="SUPFAM" id="SSF53633">
    <property type="entry name" value="Carbamate kinase-like"/>
    <property type="match status" value="1"/>
</dbReference>
<dbReference type="CDD" id="cd24149">
    <property type="entry name" value="AGPR_N_ARG5_6_like"/>
    <property type="match status" value="1"/>
</dbReference>
<keyword evidence="12" id="KW-0067">ATP-binding</keyword>
<dbReference type="GO" id="GO:0005759">
    <property type="term" value="C:mitochondrial matrix"/>
    <property type="evidence" value="ECO:0007669"/>
    <property type="project" value="TreeGrafter"/>
</dbReference>
<dbReference type="GO" id="GO:0051287">
    <property type="term" value="F:NAD binding"/>
    <property type="evidence" value="ECO:0007669"/>
    <property type="project" value="InterPro"/>
</dbReference>
<dbReference type="PIRSF" id="PIRSF036440">
    <property type="entry name" value="ARG5-6"/>
    <property type="match status" value="1"/>
</dbReference>
<evidence type="ECO:0000256" key="19">
    <source>
        <dbReference type="PROSITE-ProRule" id="PRU10010"/>
    </source>
</evidence>
<keyword evidence="14" id="KW-0809">Transit peptide</keyword>
<reference evidence="21" key="1">
    <citation type="submission" date="2020-01" db="EMBL/GenBank/DDBJ databases">
        <title>Development of genomics and gene disruption for Polysphondylium violaceum indicates a role for the polyketide synthase stlB in stalk morphogenesis.</title>
        <authorList>
            <person name="Narita B."/>
            <person name="Kawabe Y."/>
            <person name="Kin K."/>
            <person name="Saito T."/>
            <person name="Gibbs R."/>
            <person name="Kuspa A."/>
            <person name="Muzny D."/>
            <person name="Queller D."/>
            <person name="Richards S."/>
            <person name="Strassman J."/>
            <person name="Sucgang R."/>
            <person name="Worley K."/>
            <person name="Schaap P."/>
        </authorList>
    </citation>
    <scope>NUCLEOTIDE SEQUENCE</scope>
    <source>
        <strain evidence="21">QSvi11</strain>
    </source>
</reference>
<keyword evidence="11" id="KW-0418">Kinase</keyword>
<dbReference type="GO" id="GO:0003942">
    <property type="term" value="F:N-acetyl-gamma-glutamyl-phosphate reductase activity"/>
    <property type="evidence" value="ECO:0007669"/>
    <property type="project" value="InterPro"/>
</dbReference>
<dbReference type="Pfam" id="PF22698">
    <property type="entry name" value="Semialdhyde_dhC_1"/>
    <property type="match status" value="1"/>
</dbReference>
<evidence type="ECO:0000256" key="9">
    <source>
        <dbReference type="ARBA" id="ARBA00022679"/>
    </source>
</evidence>
<dbReference type="Pfam" id="PF01118">
    <property type="entry name" value="Semialdhyde_dh"/>
    <property type="match status" value="1"/>
</dbReference>
<comment type="similarity">
    <text evidence="5">In the C-terminal section; belongs to the NAGSA dehydrogenase family.</text>
</comment>
<dbReference type="GO" id="GO:0003991">
    <property type="term" value="F:acetylglutamate kinase activity"/>
    <property type="evidence" value="ECO:0007669"/>
    <property type="project" value="UniProtKB-EC"/>
</dbReference>
<evidence type="ECO:0000256" key="11">
    <source>
        <dbReference type="ARBA" id="ARBA00022777"/>
    </source>
</evidence>
<dbReference type="Pfam" id="PF04768">
    <property type="entry name" value="NAT"/>
    <property type="match status" value="1"/>
</dbReference>
<dbReference type="NCBIfam" id="TIGR01850">
    <property type="entry name" value="argC"/>
    <property type="match status" value="1"/>
</dbReference>
<dbReference type="Gene3D" id="3.40.50.720">
    <property type="entry name" value="NAD(P)-binding Rossmann-like Domain"/>
    <property type="match status" value="1"/>
</dbReference>
<feature type="domain" description="N-acetyltransferase" evidence="20">
    <location>
        <begin position="355"/>
        <end position="507"/>
    </location>
</feature>
<keyword evidence="8" id="KW-0028">Amino-acid biosynthesis</keyword>
<comment type="subcellular location">
    <subcellularLocation>
        <location evidence="1">Mitochondrion</location>
    </subcellularLocation>
</comment>
<dbReference type="GO" id="GO:0006526">
    <property type="term" value="P:L-arginine biosynthetic process"/>
    <property type="evidence" value="ECO:0007669"/>
    <property type="project" value="UniProtKB-UniPathway"/>
</dbReference>
<comment type="caution">
    <text evidence="21">The sequence shown here is derived from an EMBL/GenBank/DDBJ whole genome shotgun (WGS) entry which is preliminary data.</text>
</comment>
<dbReference type="InterPro" id="IPR000534">
    <property type="entry name" value="Semialdehyde_DH_NAD-bd"/>
</dbReference>
<evidence type="ECO:0000256" key="6">
    <source>
        <dbReference type="ARBA" id="ARBA00013065"/>
    </source>
</evidence>
<gene>
    <name evidence="21" type="ORF">CYY_007234</name>
</gene>
<evidence type="ECO:0000256" key="13">
    <source>
        <dbReference type="ARBA" id="ARBA00022857"/>
    </source>
</evidence>
<dbReference type="OrthoDB" id="438291at2759"/>
<comment type="pathway">
    <text evidence="3">Amino-acid biosynthesis; L-arginine biosynthesis; N(2)-acetyl-L-ornithine from L-glutamate: step 3/4.</text>
</comment>
<dbReference type="GO" id="GO:0070401">
    <property type="term" value="F:NADP+ binding"/>
    <property type="evidence" value="ECO:0007669"/>
    <property type="project" value="InterPro"/>
</dbReference>
<evidence type="ECO:0000256" key="4">
    <source>
        <dbReference type="ARBA" id="ARBA00006830"/>
    </source>
</evidence>
<comment type="catalytic activity">
    <reaction evidence="18">
        <text>N-acetyl-L-glutamate + ATP = N-acetyl-L-glutamyl 5-phosphate + ADP</text>
        <dbReference type="Rhea" id="RHEA:14629"/>
        <dbReference type="ChEBI" id="CHEBI:30616"/>
        <dbReference type="ChEBI" id="CHEBI:44337"/>
        <dbReference type="ChEBI" id="CHEBI:57936"/>
        <dbReference type="ChEBI" id="CHEBI:456216"/>
        <dbReference type="EC" id="2.7.2.8"/>
    </reaction>
</comment>
<dbReference type="PROSITE" id="PS51731">
    <property type="entry name" value="GNAT_NAGS"/>
    <property type="match status" value="1"/>
</dbReference>
<dbReference type="AlphaFoldDB" id="A0A8J4PNY6"/>
<evidence type="ECO:0000313" key="22">
    <source>
        <dbReference type="Proteomes" id="UP000695562"/>
    </source>
</evidence>
<dbReference type="NCBIfam" id="TIGR00761">
    <property type="entry name" value="argB"/>
    <property type="match status" value="1"/>
</dbReference>
<dbReference type="EC" id="2.7.2.8" evidence="6"/>
<sequence length="844" mass="93220">MLRNSSKTFKQLIKSTKSFNNSSNIIKNGNNSLISNVSAARQYSTATTTTNVNSNVTEQIKKIQEFTTKNPSISKTSSTNTHVSFGTSATDYTRGVKITENKQIVLVKIGGGVIEDDISNLINSLNFLKKIGLFPVVVHGGGPQLNAELEAAGEPTEYVEGIRVTPPSVLAIAQRVFMRENLKIVEALESSGTKARPITQGVFQAVPLDPKLYGFVGDVTKIFTDSLASCIASDYVPVLSSLAMTEHGQVMNVNADIAALELAKAINPLKIVFINTTAGMKDGDGKVMQHIKLDEQYDELMKQPWVKYGTKLKLRVFKSTLDVLPPSTSITLTSPALLVKELFAKHGSGTTVERGEVMLSNESPTFNEQLFLHLLEKSTGLKKRINFKKLQDDLKKGTIKTFANSHYSAGLIMRPLSSGSPISLIEQFFFSDKSQTNMENSEYVFKKLFEKNSYIWKGKTGDQWFKKIATGFSELDNGESVYWVNIPFNQVESLVKQISGTAQSKDYLSSIKLDSSSNLLRNKNDKRRIGLIGARGFTGGHLVRLITNHPEIELALASSSTNFGKPITTEFPTIKSNLNFENVKPENIDKFTTEHGIDGWFLALPDKISAPYIGTLDQTNLSPVLVDLSSDHRFDDLWTYGSPETNRENIKKSTMIANPGCYATGMYLTLKPFVDDLLSTPTCFGISGYSGAGSKPSDKNDTNRLSNNILPYSLTNHTHEREVSHQLGTPIFFSPHVGQFFQGITLTISMQLKTPMTKEQVYKRYMDHYKNEPLVKIEKDIIPEVKNNSSKHTLTIGGFSVQGNHLVVVTTLDNLLKGAATQALQNMNLCLGLNELSGIENELK</sequence>
<keyword evidence="7" id="KW-0055">Arginine biosynthesis</keyword>
<keyword evidence="9" id="KW-0808">Transferase</keyword>
<keyword evidence="15" id="KW-0560">Oxidoreductase</keyword>
<dbReference type="SUPFAM" id="SSF51735">
    <property type="entry name" value="NAD(P)-binding Rossmann-fold domains"/>
    <property type="match status" value="1"/>
</dbReference>
<evidence type="ECO:0000256" key="18">
    <source>
        <dbReference type="ARBA" id="ARBA00048141"/>
    </source>
</evidence>
<comment type="similarity">
    <text evidence="4">In the N-terminal section; belongs to the acetylglutamate kinase family.</text>
</comment>
<keyword evidence="16" id="KW-0496">Mitochondrion</keyword>
<protein>
    <recommendedName>
        <fullName evidence="6">acetylglutamate kinase</fullName>
        <ecNumber evidence="6">2.7.2.8</ecNumber>
    </recommendedName>
</protein>
<evidence type="ECO:0000256" key="7">
    <source>
        <dbReference type="ARBA" id="ARBA00022571"/>
    </source>
</evidence>
<dbReference type="InterPro" id="IPR004662">
    <property type="entry name" value="AcgluKinase_fam"/>
</dbReference>
<evidence type="ECO:0000256" key="17">
    <source>
        <dbReference type="ARBA" id="ARBA00023268"/>
    </source>
</evidence>
<evidence type="ECO:0000256" key="3">
    <source>
        <dbReference type="ARBA" id="ARBA00004862"/>
    </source>
</evidence>
<dbReference type="Pfam" id="PF00696">
    <property type="entry name" value="AA_kinase"/>
    <property type="match status" value="1"/>
</dbReference>
<evidence type="ECO:0000256" key="15">
    <source>
        <dbReference type="ARBA" id="ARBA00023002"/>
    </source>
</evidence>
<dbReference type="InterPro" id="IPR011241">
    <property type="entry name" value="NAGK/NAGSA"/>
</dbReference>
<evidence type="ECO:0000259" key="20">
    <source>
        <dbReference type="PROSITE" id="PS51731"/>
    </source>
</evidence>
<keyword evidence="17" id="KW-0511">Multifunctional enzyme</keyword>
<dbReference type="CDD" id="cd04252">
    <property type="entry name" value="AAK_NAGK-fArgBP"/>
    <property type="match status" value="1"/>
</dbReference>
<dbReference type="InterPro" id="IPR001048">
    <property type="entry name" value="Asp/Glu/Uridylate_kinase"/>
</dbReference>
<dbReference type="GO" id="GO:0005524">
    <property type="term" value="F:ATP binding"/>
    <property type="evidence" value="ECO:0007669"/>
    <property type="project" value="UniProtKB-KW"/>
</dbReference>
<dbReference type="InterPro" id="IPR041734">
    <property type="entry name" value="NAGK-fArgBP"/>
</dbReference>
<comment type="pathway">
    <text evidence="2">Amino-acid biosynthesis; L-arginine biosynthesis; N(2)-acetyl-L-ornithine from L-glutamate: step 2/4.</text>
</comment>
<dbReference type="PROSITE" id="PS01224">
    <property type="entry name" value="ARGC"/>
    <property type="match status" value="1"/>
</dbReference>
<evidence type="ECO:0000256" key="8">
    <source>
        <dbReference type="ARBA" id="ARBA00022605"/>
    </source>
</evidence>
<evidence type="ECO:0000256" key="5">
    <source>
        <dbReference type="ARBA" id="ARBA00007239"/>
    </source>
</evidence>
<dbReference type="HAMAP" id="MF_00150">
    <property type="entry name" value="ArgC_type1"/>
    <property type="match status" value="1"/>
</dbReference>